<evidence type="ECO:0000313" key="9">
    <source>
        <dbReference type="Proteomes" id="UP001315686"/>
    </source>
</evidence>
<keyword evidence="3 7" id="KW-0479">Metal-binding</keyword>
<comment type="similarity">
    <text evidence="1 7">Belongs to the endoribonuclease YbeY family.</text>
</comment>
<organism evidence="8 9">
    <name type="scientific">Harenicola maris</name>
    <dbReference type="NCBI Taxonomy" id="2841044"/>
    <lineage>
        <taxon>Bacteria</taxon>
        <taxon>Pseudomonadati</taxon>
        <taxon>Pseudomonadota</taxon>
        <taxon>Alphaproteobacteria</taxon>
        <taxon>Rhodobacterales</taxon>
        <taxon>Paracoccaceae</taxon>
        <taxon>Harenicola</taxon>
    </lineage>
</organism>
<dbReference type="AlphaFoldDB" id="A0AAP2G924"/>
<keyword evidence="5 7" id="KW-0378">Hydrolase</keyword>
<feature type="binding site" evidence="7">
    <location>
        <position position="135"/>
    </location>
    <ligand>
        <name>Zn(2+)</name>
        <dbReference type="ChEBI" id="CHEBI:29105"/>
        <note>catalytic</note>
    </ligand>
</feature>
<dbReference type="EMBL" id="JADQAZ010000003">
    <property type="protein sequence ID" value="MBT0958527.1"/>
    <property type="molecule type" value="Genomic_DNA"/>
</dbReference>
<name>A0AAP2G924_9RHOB</name>
<dbReference type="PANTHER" id="PTHR46986">
    <property type="entry name" value="ENDORIBONUCLEASE YBEY, CHLOROPLASTIC"/>
    <property type="match status" value="1"/>
</dbReference>
<dbReference type="PROSITE" id="PS01306">
    <property type="entry name" value="UPF0054"/>
    <property type="match status" value="1"/>
</dbReference>
<keyword evidence="6 7" id="KW-0862">Zinc</keyword>
<evidence type="ECO:0000256" key="7">
    <source>
        <dbReference type="HAMAP-Rule" id="MF_00009"/>
    </source>
</evidence>
<dbReference type="PANTHER" id="PTHR46986:SF1">
    <property type="entry name" value="ENDORIBONUCLEASE YBEY, CHLOROPLASTIC"/>
    <property type="match status" value="1"/>
</dbReference>
<dbReference type="GO" id="GO:0004521">
    <property type="term" value="F:RNA endonuclease activity"/>
    <property type="evidence" value="ECO:0007669"/>
    <property type="project" value="UniProtKB-UniRule"/>
</dbReference>
<evidence type="ECO:0000256" key="2">
    <source>
        <dbReference type="ARBA" id="ARBA00022722"/>
    </source>
</evidence>
<dbReference type="GO" id="GO:0005737">
    <property type="term" value="C:cytoplasm"/>
    <property type="evidence" value="ECO:0007669"/>
    <property type="project" value="UniProtKB-SubCell"/>
</dbReference>
<accession>A0AAP2G924</accession>
<dbReference type="Gene3D" id="3.40.390.30">
    <property type="entry name" value="Metalloproteases ('zincins'), catalytic domain"/>
    <property type="match status" value="1"/>
</dbReference>
<dbReference type="GO" id="GO:0006364">
    <property type="term" value="P:rRNA processing"/>
    <property type="evidence" value="ECO:0007669"/>
    <property type="project" value="UniProtKB-UniRule"/>
</dbReference>
<keyword evidence="7" id="KW-0963">Cytoplasm</keyword>
<dbReference type="GO" id="GO:0008270">
    <property type="term" value="F:zinc ion binding"/>
    <property type="evidence" value="ECO:0007669"/>
    <property type="project" value="UniProtKB-UniRule"/>
</dbReference>
<keyword evidence="7" id="KW-0698">rRNA processing</keyword>
<evidence type="ECO:0000313" key="8">
    <source>
        <dbReference type="EMBL" id="MBT0958527.1"/>
    </source>
</evidence>
<gene>
    <name evidence="7 8" type="primary">ybeY</name>
    <name evidence="8" type="ORF">IV417_14145</name>
</gene>
<keyword evidence="4 7" id="KW-0255">Endonuclease</keyword>
<comment type="caution">
    <text evidence="8">The sequence shown here is derived from an EMBL/GenBank/DDBJ whole genome shotgun (WGS) entry which is preliminary data.</text>
</comment>
<dbReference type="HAMAP" id="MF_00009">
    <property type="entry name" value="Endoribonucl_YbeY"/>
    <property type="match status" value="1"/>
</dbReference>
<protein>
    <recommendedName>
        <fullName evidence="7">Endoribonuclease YbeY</fullName>
        <ecNumber evidence="7">3.1.-.-</ecNumber>
    </recommendedName>
</protein>
<evidence type="ECO:0000256" key="5">
    <source>
        <dbReference type="ARBA" id="ARBA00022801"/>
    </source>
</evidence>
<dbReference type="Proteomes" id="UP001315686">
    <property type="component" value="Unassembled WGS sequence"/>
</dbReference>
<dbReference type="InterPro" id="IPR020549">
    <property type="entry name" value="YbeY_CS"/>
</dbReference>
<keyword evidence="7" id="KW-0690">Ribosome biogenesis</keyword>
<dbReference type="EC" id="3.1.-.-" evidence="7"/>
<keyword evidence="9" id="KW-1185">Reference proteome</keyword>
<comment type="function">
    <text evidence="7">Single strand-specific metallo-endoribonuclease involved in late-stage 70S ribosome quality control and in maturation of the 3' terminus of the 16S rRNA.</text>
</comment>
<dbReference type="Pfam" id="PF02130">
    <property type="entry name" value="YbeY"/>
    <property type="match status" value="1"/>
</dbReference>
<sequence>MDVALERPEWETLGLEGLAAAAFGAALLRLGVTGEVEVSVLATGDAEVAELNGAHRGKPSPTNVLSWPAQELAPEDEGAMPFDPEPDPDGMTPLGDIALAWETCAAEAEAAGISASDHVTHLLTHGFLHLLGFDHETDADAGLMEGLEAEILGQLGLADPYGRQAP</sequence>
<proteinExistence type="inferred from homology"/>
<evidence type="ECO:0000256" key="4">
    <source>
        <dbReference type="ARBA" id="ARBA00022759"/>
    </source>
</evidence>
<evidence type="ECO:0000256" key="3">
    <source>
        <dbReference type="ARBA" id="ARBA00022723"/>
    </source>
</evidence>
<dbReference type="InterPro" id="IPR023091">
    <property type="entry name" value="MetalPrtase_cat_dom_sf_prd"/>
</dbReference>
<dbReference type="SUPFAM" id="SSF55486">
    <property type="entry name" value="Metalloproteases ('zincins'), catalytic domain"/>
    <property type="match status" value="1"/>
</dbReference>
<comment type="subcellular location">
    <subcellularLocation>
        <location evidence="7">Cytoplasm</location>
    </subcellularLocation>
</comment>
<dbReference type="NCBIfam" id="TIGR00043">
    <property type="entry name" value="rRNA maturation RNase YbeY"/>
    <property type="match status" value="1"/>
</dbReference>
<evidence type="ECO:0000256" key="6">
    <source>
        <dbReference type="ARBA" id="ARBA00022833"/>
    </source>
</evidence>
<keyword evidence="2 7" id="KW-0540">Nuclease</keyword>
<feature type="binding site" evidence="7">
    <location>
        <position position="129"/>
    </location>
    <ligand>
        <name>Zn(2+)</name>
        <dbReference type="ChEBI" id="CHEBI:29105"/>
        <note>catalytic</note>
    </ligand>
</feature>
<comment type="cofactor">
    <cofactor evidence="7">
        <name>Zn(2+)</name>
        <dbReference type="ChEBI" id="CHEBI:29105"/>
    </cofactor>
    <text evidence="7">Binds 1 zinc ion.</text>
</comment>
<evidence type="ECO:0000256" key="1">
    <source>
        <dbReference type="ARBA" id="ARBA00010875"/>
    </source>
</evidence>
<feature type="binding site" evidence="7">
    <location>
        <position position="125"/>
    </location>
    <ligand>
        <name>Zn(2+)</name>
        <dbReference type="ChEBI" id="CHEBI:29105"/>
        <note>catalytic</note>
    </ligand>
</feature>
<dbReference type="InterPro" id="IPR002036">
    <property type="entry name" value="YbeY"/>
</dbReference>
<dbReference type="GO" id="GO:0004222">
    <property type="term" value="F:metalloendopeptidase activity"/>
    <property type="evidence" value="ECO:0007669"/>
    <property type="project" value="InterPro"/>
</dbReference>
<reference evidence="8 9" key="1">
    <citation type="journal article" date="2021" name="Arch. Microbiol.">
        <title>Harenicola maris gen. nov., sp. nov. isolated from the Sea of Japan shallow sediments.</title>
        <authorList>
            <person name="Romanenko L.A."/>
            <person name="Kurilenko V.V."/>
            <person name="Chernysheva N.Y."/>
            <person name="Tekutyeva L.A."/>
            <person name="Velansky P.V."/>
            <person name="Svetashev V.I."/>
            <person name="Isaeva M.P."/>
        </authorList>
    </citation>
    <scope>NUCLEOTIDE SEQUENCE [LARGE SCALE GENOMIC DNA]</scope>
    <source>
        <strain evidence="8 9">KMM 3653</strain>
    </source>
</reference>